<dbReference type="InterPro" id="IPR052353">
    <property type="entry name" value="Benzoxazolinone_Detox_Enz"/>
</dbReference>
<feature type="domain" description="FAD-binding FR-type" evidence="8">
    <location>
        <begin position="6"/>
        <end position="113"/>
    </location>
</feature>
<dbReference type="PROSITE" id="PS51384">
    <property type="entry name" value="FAD_FR"/>
    <property type="match status" value="1"/>
</dbReference>
<keyword evidence="1" id="KW-0285">Flavoprotein</keyword>
<dbReference type="GO" id="GO:0016491">
    <property type="term" value="F:oxidoreductase activity"/>
    <property type="evidence" value="ECO:0007669"/>
    <property type="project" value="UniProtKB-KW"/>
</dbReference>
<dbReference type="PANTHER" id="PTHR30212:SF2">
    <property type="entry name" value="PROTEIN YIIM"/>
    <property type="match status" value="1"/>
</dbReference>
<dbReference type="SUPFAM" id="SSF52343">
    <property type="entry name" value="Ferredoxin reductase-like, C-terminal NADP-linked domain"/>
    <property type="match status" value="1"/>
</dbReference>
<evidence type="ECO:0000256" key="5">
    <source>
        <dbReference type="ARBA" id="ARBA00023004"/>
    </source>
</evidence>
<sequence>MITSQQPSIPVRVTGIDQVTPSVKTFTLEHTEGIPLPCFSGGSHVVVTMKDAQGQVCHRNPYSLTSPPDDGRCYRISVRRDDAGRGGSLFMHERVGEGDFLDISAPVNLFPLNVLARRHVLIASGIGITPFLAQMHELRQRGVPYELHYQFRDDDGAPYRDAIAAREPTASFYESDQGEYLDPLAILRDQPLGTHVYVCGPAGLINDVSAAATKLGWPPRHVHSEAFTAPPVGEPFTVVCHRSEREIEVPGTASVLEALEGAGLEPACSCRGGACGECETRVLEGDIEHHDHFLSDDVKAANSRMMICVSRARTSRVVLDL</sequence>
<reference evidence="9 10" key="1">
    <citation type="submission" date="2017-08" db="EMBL/GenBank/DDBJ databases">
        <title>Halovibrio sewagensis sp. nov., isolated from wastewater of high salinity.</title>
        <authorList>
            <person name="Dong X."/>
            <person name="Zhang G."/>
        </authorList>
    </citation>
    <scope>NUCLEOTIDE SEQUENCE [LARGE SCALE GENOMIC DNA]</scope>
    <source>
        <strain evidence="9 10">YL5-2</strain>
    </source>
</reference>
<dbReference type="InterPro" id="IPR039261">
    <property type="entry name" value="FNR_nucleotide-bd"/>
</dbReference>
<dbReference type="OrthoDB" id="4258484at2"/>
<dbReference type="EMBL" id="NSKD01000003">
    <property type="protein sequence ID" value="PAU80539.1"/>
    <property type="molecule type" value="Genomic_DNA"/>
</dbReference>
<name>A0A2A2F7B3_9GAMM</name>
<dbReference type="CDD" id="cd00207">
    <property type="entry name" value="fer2"/>
    <property type="match status" value="1"/>
</dbReference>
<dbReference type="PRINTS" id="PR00409">
    <property type="entry name" value="PHDIOXRDTASE"/>
</dbReference>
<evidence type="ECO:0000256" key="3">
    <source>
        <dbReference type="ARBA" id="ARBA00022723"/>
    </source>
</evidence>
<proteinExistence type="predicted"/>
<dbReference type="PROSITE" id="PS51085">
    <property type="entry name" value="2FE2S_FER_2"/>
    <property type="match status" value="1"/>
</dbReference>
<evidence type="ECO:0000313" key="10">
    <source>
        <dbReference type="Proteomes" id="UP000218896"/>
    </source>
</evidence>
<dbReference type="InterPro" id="IPR012675">
    <property type="entry name" value="Beta-grasp_dom_sf"/>
</dbReference>
<dbReference type="AlphaFoldDB" id="A0A2A2F7B3"/>
<dbReference type="CDD" id="cd06185">
    <property type="entry name" value="PDR_like"/>
    <property type="match status" value="1"/>
</dbReference>
<dbReference type="GO" id="GO:0046872">
    <property type="term" value="F:metal ion binding"/>
    <property type="evidence" value="ECO:0007669"/>
    <property type="project" value="UniProtKB-KW"/>
</dbReference>
<dbReference type="InterPro" id="IPR036010">
    <property type="entry name" value="2Fe-2S_ferredoxin-like_sf"/>
</dbReference>
<dbReference type="Pfam" id="PF22290">
    <property type="entry name" value="DmmA-like_N"/>
    <property type="match status" value="1"/>
</dbReference>
<dbReference type="SUPFAM" id="SSF63380">
    <property type="entry name" value="Riboflavin synthase domain-like"/>
    <property type="match status" value="1"/>
</dbReference>
<accession>A0A2A2F7B3</accession>
<evidence type="ECO:0000256" key="1">
    <source>
        <dbReference type="ARBA" id="ARBA00022630"/>
    </source>
</evidence>
<keyword evidence="5" id="KW-0408">Iron</keyword>
<dbReference type="InterPro" id="IPR017927">
    <property type="entry name" value="FAD-bd_FR_type"/>
</dbReference>
<gene>
    <name evidence="9" type="ORF">CK501_08865</name>
</gene>
<keyword evidence="2" id="KW-0001">2Fe-2S</keyword>
<dbReference type="Gene3D" id="3.40.50.80">
    <property type="entry name" value="Nucleotide-binding domain of ferredoxin-NADP reductase (FNR) module"/>
    <property type="match status" value="1"/>
</dbReference>
<dbReference type="RefSeq" id="WP_095617376.1">
    <property type="nucleotide sequence ID" value="NZ_NSKD01000003.1"/>
</dbReference>
<protein>
    <submittedName>
        <fullName evidence="9">Ferredoxin--NADP(+) reductase</fullName>
    </submittedName>
</protein>
<dbReference type="InterPro" id="IPR017938">
    <property type="entry name" value="Riboflavin_synthase-like_b-brl"/>
</dbReference>
<dbReference type="SUPFAM" id="SSF54292">
    <property type="entry name" value="2Fe-2S ferredoxin-like"/>
    <property type="match status" value="1"/>
</dbReference>
<keyword evidence="4" id="KW-0560">Oxidoreductase</keyword>
<dbReference type="PANTHER" id="PTHR30212">
    <property type="entry name" value="PROTEIN YIIM"/>
    <property type="match status" value="1"/>
</dbReference>
<dbReference type="Pfam" id="PF00111">
    <property type="entry name" value="Fer2"/>
    <property type="match status" value="1"/>
</dbReference>
<dbReference type="GO" id="GO:0051537">
    <property type="term" value="F:2 iron, 2 sulfur cluster binding"/>
    <property type="evidence" value="ECO:0007669"/>
    <property type="project" value="UniProtKB-KW"/>
</dbReference>
<evidence type="ECO:0000313" key="9">
    <source>
        <dbReference type="EMBL" id="PAU80539.1"/>
    </source>
</evidence>
<dbReference type="InterPro" id="IPR001041">
    <property type="entry name" value="2Fe-2S_ferredoxin-type"/>
</dbReference>
<evidence type="ECO:0000259" key="7">
    <source>
        <dbReference type="PROSITE" id="PS51085"/>
    </source>
</evidence>
<comment type="caution">
    <text evidence="9">The sequence shown here is derived from an EMBL/GenBank/DDBJ whole genome shotgun (WGS) entry which is preliminary data.</text>
</comment>
<keyword evidence="3" id="KW-0479">Metal-binding</keyword>
<organism evidence="9 10">
    <name type="scientific">Halovibrio salipaludis</name>
    <dbReference type="NCBI Taxonomy" id="2032626"/>
    <lineage>
        <taxon>Bacteria</taxon>
        <taxon>Pseudomonadati</taxon>
        <taxon>Pseudomonadota</taxon>
        <taxon>Gammaproteobacteria</taxon>
        <taxon>Oceanospirillales</taxon>
        <taxon>Halomonadaceae</taxon>
        <taxon>Halovibrio</taxon>
    </lineage>
</organism>
<feature type="domain" description="2Fe-2S ferredoxin-type" evidence="7">
    <location>
        <begin position="234"/>
        <end position="321"/>
    </location>
</feature>
<evidence type="ECO:0000256" key="4">
    <source>
        <dbReference type="ARBA" id="ARBA00023002"/>
    </source>
</evidence>
<keyword evidence="10" id="KW-1185">Reference proteome</keyword>
<dbReference type="InterPro" id="IPR054582">
    <property type="entry name" value="DmmA-like_N"/>
</dbReference>
<keyword evidence="6" id="KW-0411">Iron-sulfur</keyword>
<evidence type="ECO:0000256" key="6">
    <source>
        <dbReference type="ARBA" id="ARBA00023014"/>
    </source>
</evidence>
<evidence type="ECO:0000259" key="8">
    <source>
        <dbReference type="PROSITE" id="PS51384"/>
    </source>
</evidence>
<dbReference type="Gene3D" id="3.10.20.30">
    <property type="match status" value="1"/>
</dbReference>
<dbReference type="Gene3D" id="2.40.30.10">
    <property type="entry name" value="Translation factors"/>
    <property type="match status" value="1"/>
</dbReference>
<dbReference type="Proteomes" id="UP000218896">
    <property type="component" value="Unassembled WGS sequence"/>
</dbReference>
<evidence type="ECO:0000256" key="2">
    <source>
        <dbReference type="ARBA" id="ARBA00022714"/>
    </source>
</evidence>